<gene>
    <name evidence="4" type="ORF">URODEC1_LOCUS102308</name>
</gene>
<dbReference type="InterPro" id="IPR040256">
    <property type="entry name" value="At4g02000-like"/>
</dbReference>
<evidence type="ECO:0000256" key="2">
    <source>
        <dbReference type="SAM" id="MobiDB-lite"/>
    </source>
</evidence>
<dbReference type="EMBL" id="OZ075115">
    <property type="protein sequence ID" value="CAL5069611.1"/>
    <property type="molecule type" value="Genomic_DNA"/>
</dbReference>
<accession>A0ABC9F6I4</accession>
<keyword evidence="1" id="KW-0863">Zinc-finger</keyword>
<dbReference type="Pfam" id="PF14111">
    <property type="entry name" value="DUF4283"/>
    <property type="match status" value="1"/>
</dbReference>
<evidence type="ECO:0000259" key="3">
    <source>
        <dbReference type="PROSITE" id="PS50158"/>
    </source>
</evidence>
<keyword evidence="1" id="KW-0479">Metal-binding</keyword>
<evidence type="ECO:0000313" key="5">
    <source>
        <dbReference type="Proteomes" id="UP001497457"/>
    </source>
</evidence>
<dbReference type="Proteomes" id="UP001497457">
    <property type="component" value="Chromosome 5rd"/>
</dbReference>
<dbReference type="PANTHER" id="PTHR31286">
    <property type="entry name" value="GLYCINE-RICH CELL WALL STRUCTURAL PROTEIN 1.8-LIKE"/>
    <property type="match status" value="1"/>
</dbReference>
<dbReference type="InterPro" id="IPR025558">
    <property type="entry name" value="DUF4283"/>
</dbReference>
<protein>
    <recommendedName>
        <fullName evidence="3">CCHC-type domain-containing protein</fullName>
    </recommendedName>
</protein>
<feature type="domain" description="CCHC-type" evidence="3">
    <location>
        <begin position="256"/>
        <end position="270"/>
    </location>
</feature>
<feature type="compositionally biased region" description="Polar residues" evidence="2">
    <location>
        <begin position="355"/>
        <end position="367"/>
    </location>
</feature>
<feature type="region of interest" description="Disordered" evidence="2">
    <location>
        <begin position="312"/>
        <end position="391"/>
    </location>
</feature>
<feature type="compositionally biased region" description="Basic and acidic residues" evidence="2">
    <location>
        <begin position="1"/>
        <end position="12"/>
    </location>
</feature>
<name>A0ABC9F6I4_9POAL</name>
<feature type="region of interest" description="Disordered" evidence="2">
    <location>
        <begin position="459"/>
        <end position="481"/>
    </location>
</feature>
<organism evidence="4 5">
    <name type="scientific">Urochloa decumbens</name>
    <dbReference type="NCBI Taxonomy" id="240449"/>
    <lineage>
        <taxon>Eukaryota</taxon>
        <taxon>Viridiplantae</taxon>
        <taxon>Streptophyta</taxon>
        <taxon>Embryophyta</taxon>
        <taxon>Tracheophyta</taxon>
        <taxon>Spermatophyta</taxon>
        <taxon>Magnoliopsida</taxon>
        <taxon>Liliopsida</taxon>
        <taxon>Poales</taxon>
        <taxon>Poaceae</taxon>
        <taxon>PACMAD clade</taxon>
        <taxon>Panicoideae</taxon>
        <taxon>Panicodae</taxon>
        <taxon>Paniceae</taxon>
        <taxon>Melinidinae</taxon>
        <taxon>Urochloa</taxon>
    </lineage>
</organism>
<reference evidence="4 5" key="2">
    <citation type="submission" date="2024-10" db="EMBL/GenBank/DDBJ databases">
        <authorList>
            <person name="Ryan C."/>
        </authorList>
    </citation>
    <scope>NUCLEOTIDE SEQUENCE [LARGE SCALE GENOMIC DNA]</scope>
</reference>
<dbReference type="PROSITE" id="PS50158">
    <property type="entry name" value="ZF_CCHC"/>
    <property type="match status" value="1"/>
</dbReference>
<proteinExistence type="predicted"/>
<sequence>MAGKRGKEREIAVLEDGEGSLPSPRADGRRESKAKEASASQELEEQVSELFGKLNLTAKERDTLILEDTEDSELAVAKHAVIGKVLAPNSLHLQTIMSAMRQAWGNPRGLEARMVPDNMFIAEFESELDKNRVLEGSPWYIGRQAVGRQVVILQEFNSDLRPSDVKFDEMAIWINILNLPFGLRNEKWGFELAGKIGKKVLKIDVDEQKRAVGKELRARVIIPLNEPLPRGVSVFSSRRQRKEWYDVVYEKVPYFCFSCGIIGHSELECPTPVIRDDKGCLPYNEKLRASEDRRLKNQGEWYGQGDSYYRKSFPSGAKGSSDGKRSVSRKSEDNDKIDRKGEGDDDDDDIVVSLAAQNQGRSLNSFVEGNIPPDANETTSSTKKRKSDKSLIKNNFEEQEANNMEVENPSMALVPFTQEGSIVSGRMGDMEVADELQFSYSTFGAANEADFRSNPGSGIANGALQIPPSTGDISHRSGRVC</sequence>
<dbReference type="GO" id="GO:0008270">
    <property type="term" value="F:zinc ion binding"/>
    <property type="evidence" value="ECO:0007669"/>
    <property type="project" value="UniProtKB-KW"/>
</dbReference>
<evidence type="ECO:0000313" key="4">
    <source>
        <dbReference type="EMBL" id="CAL5069611.1"/>
    </source>
</evidence>
<feature type="compositionally biased region" description="Basic and acidic residues" evidence="2">
    <location>
        <begin position="26"/>
        <end position="36"/>
    </location>
</feature>
<dbReference type="AlphaFoldDB" id="A0ABC9F6I4"/>
<keyword evidence="1" id="KW-0862">Zinc</keyword>
<feature type="compositionally biased region" description="Basic and acidic residues" evidence="2">
    <location>
        <begin position="321"/>
        <end position="342"/>
    </location>
</feature>
<dbReference type="PANTHER" id="PTHR31286:SF166">
    <property type="entry name" value="OS01G0177800 PROTEIN"/>
    <property type="match status" value="1"/>
</dbReference>
<keyword evidence="5" id="KW-1185">Reference proteome</keyword>
<reference evidence="5" key="1">
    <citation type="submission" date="2024-06" db="EMBL/GenBank/DDBJ databases">
        <authorList>
            <person name="Ryan C."/>
        </authorList>
    </citation>
    <scope>NUCLEOTIDE SEQUENCE [LARGE SCALE GENOMIC DNA]</scope>
</reference>
<evidence type="ECO:0000256" key="1">
    <source>
        <dbReference type="PROSITE-ProRule" id="PRU00047"/>
    </source>
</evidence>
<feature type="region of interest" description="Disordered" evidence="2">
    <location>
        <begin position="1"/>
        <end position="43"/>
    </location>
</feature>
<dbReference type="InterPro" id="IPR001878">
    <property type="entry name" value="Znf_CCHC"/>
</dbReference>